<accession>A0A9X3YIY6</accession>
<dbReference type="InterPro" id="IPR020019">
    <property type="entry name" value="AcTrfase_PglD-like"/>
</dbReference>
<reference evidence="4" key="1">
    <citation type="submission" date="2023-02" db="EMBL/GenBank/DDBJ databases">
        <title>Tahibacter soli sp. nov. isolated from soil.</title>
        <authorList>
            <person name="Baek J.H."/>
            <person name="Lee J.K."/>
            <person name="Choi D.G."/>
            <person name="Jeon C.O."/>
        </authorList>
    </citation>
    <scope>NUCLEOTIDE SEQUENCE</scope>
    <source>
        <strain evidence="4">BL</strain>
    </source>
</reference>
<comment type="similarity">
    <text evidence="1">Belongs to the transferase hexapeptide repeat family.</text>
</comment>
<dbReference type="PANTHER" id="PTHR43300">
    <property type="entry name" value="ACETYLTRANSFERASE"/>
    <property type="match status" value="1"/>
</dbReference>
<evidence type="ECO:0000313" key="5">
    <source>
        <dbReference type="Proteomes" id="UP001139971"/>
    </source>
</evidence>
<protein>
    <submittedName>
        <fullName evidence="4">Acetyltransferase</fullName>
    </submittedName>
</protein>
<dbReference type="Pfam" id="PF14602">
    <property type="entry name" value="Hexapep_2"/>
    <property type="match status" value="1"/>
</dbReference>
<dbReference type="EMBL" id="JAOVZO020000017">
    <property type="protein sequence ID" value="MDC8013206.1"/>
    <property type="molecule type" value="Genomic_DNA"/>
</dbReference>
<organism evidence="4 5">
    <name type="scientific">Tahibacter soli</name>
    <dbReference type="NCBI Taxonomy" id="2983605"/>
    <lineage>
        <taxon>Bacteria</taxon>
        <taxon>Pseudomonadati</taxon>
        <taxon>Pseudomonadota</taxon>
        <taxon>Gammaproteobacteria</taxon>
        <taxon>Lysobacterales</taxon>
        <taxon>Rhodanobacteraceae</taxon>
        <taxon>Tahibacter</taxon>
    </lineage>
</organism>
<keyword evidence="5" id="KW-1185">Reference proteome</keyword>
<dbReference type="InterPro" id="IPR041561">
    <property type="entry name" value="PglD_N"/>
</dbReference>
<dbReference type="Proteomes" id="UP001139971">
    <property type="component" value="Unassembled WGS sequence"/>
</dbReference>
<dbReference type="Pfam" id="PF17836">
    <property type="entry name" value="PglD_N"/>
    <property type="match status" value="1"/>
</dbReference>
<feature type="binding site" evidence="2">
    <location>
        <position position="81"/>
    </location>
    <ligand>
        <name>substrate</name>
    </ligand>
</feature>
<dbReference type="SUPFAM" id="SSF51161">
    <property type="entry name" value="Trimeric LpxA-like enzymes"/>
    <property type="match status" value="1"/>
</dbReference>
<dbReference type="InterPro" id="IPR050179">
    <property type="entry name" value="Trans_hexapeptide_repeat"/>
</dbReference>
<evidence type="ECO:0000256" key="2">
    <source>
        <dbReference type="PIRSR" id="PIRSR620019-2"/>
    </source>
</evidence>
<feature type="domain" description="PglD N-terminal" evidence="3">
    <location>
        <begin position="14"/>
        <end position="92"/>
    </location>
</feature>
<evidence type="ECO:0000256" key="1">
    <source>
        <dbReference type="ARBA" id="ARBA00007274"/>
    </source>
</evidence>
<dbReference type="Gene3D" id="3.40.50.20">
    <property type="match status" value="1"/>
</dbReference>
<gene>
    <name evidence="4" type="ORF">OD750_011720</name>
</gene>
<name>A0A9X3YIY6_9GAMM</name>
<dbReference type="RefSeq" id="WP_263545419.1">
    <property type="nucleotide sequence ID" value="NZ_JAOVZO020000017.1"/>
</dbReference>
<dbReference type="InterPro" id="IPR011004">
    <property type="entry name" value="Trimer_LpxA-like_sf"/>
</dbReference>
<sequence length="224" mass="22709">MTAGFHTDEAIASVAIAGAGGFGLEIFDYLTARAAHGGPRVAGFLDDTPGAPLPRGVDAAHLGTIDGYRPTAGQVVVVAIGSVRGRLAVLARLRANGARTPAFVADMTRVSGAATLADGVVVCPFSIVNRNATIGDGALVNVHCSVGHGARVGAHSILSPYAALNGDAAIGERCFLGTRATIFPGVRIGDGCIVDSHTPVRADAPDSRMISSRGQYLVNALRGA</sequence>
<evidence type="ECO:0000313" key="4">
    <source>
        <dbReference type="EMBL" id="MDC8013206.1"/>
    </source>
</evidence>
<dbReference type="CDD" id="cd03360">
    <property type="entry name" value="LbH_AT_putative"/>
    <property type="match status" value="1"/>
</dbReference>
<proteinExistence type="inferred from homology"/>
<dbReference type="PANTHER" id="PTHR43300:SF7">
    <property type="entry name" value="UDP-N-ACETYLBACILLOSAMINE N-ACETYLTRANSFERASE"/>
    <property type="match status" value="1"/>
</dbReference>
<comment type="caution">
    <text evidence="4">The sequence shown here is derived from an EMBL/GenBank/DDBJ whole genome shotgun (WGS) entry which is preliminary data.</text>
</comment>
<dbReference type="AlphaFoldDB" id="A0A9X3YIY6"/>
<evidence type="ECO:0000259" key="3">
    <source>
        <dbReference type="Pfam" id="PF17836"/>
    </source>
</evidence>
<dbReference type="InterPro" id="IPR001451">
    <property type="entry name" value="Hexapep"/>
</dbReference>
<dbReference type="Gene3D" id="2.160.10.10">
    <property type="entry name" value="Hexapeptide repeat proteins"/>
    <property type="match status" value="1"/>
</dbReference>